<protein>
    <recommendedName>
        <fullName evidence="3">Secreted protein</fullName>
    </recommendedName>
</protein>
<keyword evidence="2" id="KW-1185">Reference proteome</keyword>
<evidence type="ECO:0008006" key="3">
    <source>
        <dbReference type="Google" id="ProtNLM"/>
    </source>
</evidence>
<proteinExistence type="predicted"/>
<reference evidence="1" key="1">
    <citation type="submission" date="2017-08" db="EMBL/GenBank/DDBJ databases">
        <authorList>
            <person name="Polle J.E."/>
            <person name="Barry K."/>
            <person name="Cushman J."/>
            <person name="Schmutz J."/>
            <person name="Tran D."/>
            <person name="Hathwaick L.T."/>
            <person name="Yim W.C."/>
            <person name="Jenkins J."/>
            <person name="Mckie-Krisberg Z.M."/>
            <person name="Prochnik S."/>
            <person name="Lindquist E."/>
            <person name="Dockter R.B."/>
            <person name="Adam C."/>
            <person name="Molina H."/>
            <person name="Bunkerborg J."/>
            <person name="Jin E."/>
            <person name="Buchheim M."/>
            <person name="Magnuson J."/>
        </authorList>
    </citation>
    <scope>NUCLEOTIDE SEQUENCE</scope>
    <source>
        <strain evidence="1">CCAP 19/18</strain>
    </source>
</reference>
<comment type="caution">
    <text evidence="1">The sequence shown here is derived from an EMBL/GenBank/DDBJ whole genome shotgun (WGS) entry which is preliminary data.</text>
</comment>
<dbReference type="Proteomes" id="UP000815325">
    <property type="component" value="Unassembled WGS sequence"/>
</dbReference>
<sequence>MFDSLQCLPARAASSLIGGCTSASASRCITLLWPAWQAPCCLASLPSSDPSLSSDVGLTLPVKLSAGVLVAVRTNPPSEGSGSFLPSCCEASCLSRRSRSNKLLGSSAAALGLPGNREDKM</sequence>
<organism evidence="1 2">
    <name type="scientific">Dunaliella salina</name>
    <name type="common">Green alga</name>
    <name type="synonym">Protococcus salinus</name>
    <dbReference type="NCBI Taxonomy" id="3046"/>
    <lineage>
        <taxon>Eukaryota</taxon>
        <taxon>Viridiplantae</taxon>
        <taxon>Chlorophyta</taxon>
        <taxon>core chlorophytes</taxon>
        <taxon>Chlorophyceae</taxon>
        <taxon>CS clade</taxon>
        <taxon>Chlamydomonadales</taxon>
        <taxon>Dunaliellaceae</taxon>
        <taxon>Dunaliella</taxon>
    </lineage>
</organism>
<dbReference type="EMBL" id="MU070871">
    <property type="protein sequence ID" value="KAF5826505.1"/>
    <property type="molecule type" value="Genomic_DNA"/>
</dbReference>
<accession>A0ABQ7FVV4</accession>
<evidence type="ECO:0000313" key="2">
    <source>
        <dbReference type="Proteomes" id="UP000815325"/>
    </source>
</evidence>
<gene>
    <name evidence="1" type="ORF">DUNSADRAFT_2873</name>
</gene>
<evidence type="ECO:0000313" key="1">
    <source>
        <dbReference type="EMBL" id="KAF5826505.1"/>
    </source>
</evidence>
<name>A0ABQ7FVV4_DUNSA</name>